<accession>A0A6A4CK97</accession>
<reference evidence="2 3" key="1">
    <citation type="submission" date="2018-08" db="EMBL/GenBank/DDBJ databases">
        <title>Genomic investigation of the strawberry pathogen Phytophthora fragariae indicates pathogenicity is determined by transcriptional variation in three key races.</title>
        <authorList>
            <person name="Adams T.M."/>
            <person name="Armitage A.D."/>
            <person name="Sobczyk M.K."/>
            <person name="Bates H.J."/>
            <person name="Dunwell J.M."/>
            <person name="Nellist C.F."/>
            <person name="Harrison R.J."/>
        </authorList>
    </citation>
    <scope>NUCLEOTIDE SEQUENCE [LARGE SCALE GENOMIC DNA]</scope>
    <source>
        <strain evidence="1 4">SCRP324</strain>
        <strain evidence="2 3">SCRP333</strain>
    </source>
</reference>
<dbReference type="EMBL" id="QXFU01002821">
    <property type="protein sequence ID" value="KAE8981173.1"/>
    <property type="molecule type" value="Genomic_DNA"/>
</dbReference>
<evidence type="ECO:0000313" key="1">
    <source>
        <dbReference type="EMBL" id="KAE8981173.1"/>
    </source>
</evidence>
<dbReference type="EMBL" id="QXFT01002835">
    <property type="protein sequence ID" value="KAE9292520.1"/>
    <property type="molecule type" value="Genomic_DNA"/>
</dbReference>
<gene>
    <name evidence="1" type="ORF">PR002_g23906</name>
    <name evidence="2" type="ORF">PR003_g24737</name>
</gene>
<protein>
    <submittedName>
        <fullName evidence="2">Uncharacterized protein</fullName>
    </submittedName>
</protein>
<name>A0A6A4CK97_9STRA</name>
<evidence type="ECO:0000313" key="3">
    <source>
        <dbReference type="Proteomes" id="UP000434957"/>
    </source>
</evidence>
<evidence type="ECO:0000313" key="2">
    <source>
        <dbReference type="EMBL" id="KAE9292520.1"/>
    </source>
</evidence>
<comment type="caution">
    <text evidence="2">The sequence shown here is derived from an EMBL/GenBank/DDBJ whole genome shotgun (WGS) entry which is preliminary data.</text>
</comment>
<sequence length="58" mass="6489">MKTQKLCFSTFTVLSAVHIMRCVNTRRFFCVAYHEMSTQGSAKVALASCESTQSRPTP</sequence>
<evidence type="ECO:0000313" key="4">
    <source>
        <dbReference type="Proteomes" id="UP000435112"/>
    </source>
</evidence>
<dbReference type="Proteomes" id="UP000434957">
    <property type="component" value="Unassembled WGS sequence"/>
</dbReference>
<keyword evidence="3" id="KW-1185">Reference proteome</keyword>
<organism evidence="2 3">
    <name type="scientific">Phytophthora rubi</name>
    <dbReference type="NCBI Taxonomy" id="129364"/>
    <lineage>
        <taxon>Eukaryota</taxon>
        <taxon>Sar</taxon>
        <taxon>Stramenopiles</taxon>
        <taxon>Oomycota</taxon>
        <taxon>Peronosporomycetes</taxon>
        <taxon>Peronosporales</taxon>
        <taxon>Peronosporaceae</taxon>
        <taxon>Phytophthora</taxon>
    </lineage>
</organism>
<proteinExistence type="predicted"/>
<dbReference type="AlphaFoldDB" id="A0A6A4CK97"/>
<dbReference type="Proteomes" id="UP000435112">
    <property type="component" value="Unassembled WGS sequence"/>
</dbReference>